<organism evidence="1 2">
    <name type="scientific">Diphasiastrum complanatum</name>
    <name type="common">Issler's clubmoss</name>
    <name type="synonym">Lycopodium complanatum</name>
    <dbReference type="NCBI Taxonomy" id="34168"/>
    <lineage>
        <taxon>Eukaryota</taxon>
        <taxon>Viridiplantae</taxon>
        <taxon>Streptophyta</taxon>
        <taxon>Embryophyta</taxon>
        <taxon>Tracheophyta</taxon>
        <taxon>Lycopodiopsida</taxon>
        <taxon>Lycopodiales</taxon>
        <taxon>Lycopodiaceae</taxon>
        <taxon>Lycopodioideae</taxon>
        <taxon>Diphasiastrum</taxon>
    </lineage>
</organism>
<protein>
    <submittedName>
        <fullName evidence="1">Uncharacterized protein</fullName>
    </submittedName>
</protein>
<dbReference type="Proteomes" id="UP001162992">
    <property type="component" value="Chromosome 1"/>
</dbReference>
<dbReference type="EMBL" id="CM055092">
    <property type="protein sequence ID" value="KAJ7571436.1"/>
    <property type="molecule type" value="Genomic_DNA"/>
</dbReference>
<reference evidence="2" key="1">
    <citation type="journal article" date="2024" name="Proc. Natl. Acad. Sci. U.S.A.">
        <title>Extraordinary preservation of gene collinearity over three hundred million years revealed in homosporous lycophytes.</title>
        <authorList>
            <person name="Li C."/>
            <person name="Wickell D."/>
            <person name="Kuo L.Y."/>
            <person name="Chen X."/>
            <person name="Nie B."/>
            <person name="Liao X."/>
            <person name="Peng D."/>
            <person name="Ji J."/>
            <person name="Jenkins J."/>
            <person name="Williams M."/>
            <person name="Shu S."/>
            <person name="Plott C."/>
            <person name="Barry K."/>
            <person name="Rajasekar S."/>
            <person name="Grimwood J."/>
            <person name="Han X."/>
            <person name="Sun S."/>
            <person name="Hou Z."/>
            <person name="He W."/>
            <person name="Dai G."/>
            <person name="Sun C."/>
            <person name="Schmutz J."/>
            <person name="Leebens-Mack J.H."/>
            <person name="Li F.W."/>
            <person name="Wang L."/>
        </authorList>
    </citation>
    <scope>NUCLEOTIDE SEQUENCE [LARGE SCALE GENOMIC DNA]</scope>
    <source>
        <strain evidence="2">cv. PW_Plant_1</strain>
    </source>
</reference>
<accession>A0ACC2EY30</accession>
<evidence type="ECO:0000313" key="1">
    <source>
        <dbReference type="EMBL" id="KAJ7571436.1"/>
    </source>
</evidence>
<keyword evidence="2" id="KW-1185">Reference proteome</keyword>
<name>A0ACC2EY30_DIPCM</name>
<sequence>MSGALSLSPGIPSASLSLDFPSPIIPGLSDDVAMLCLARLPRTCLLSLRLVSKRWRSILEHPLLQDIRRVFGVTEEWLYVETWNPNSKRVSWYAFDSQEKKWRPLPPIPKRRGLSAEVFGRVSAVSKGNLYVVGGKAGISGPTLRNLYIYSPISNRWMKGRSMINTRHSPLISVLVGKLFVLGGFDCFNHPLHVSECYDFEKDEWTSVESQGHPKLPSPTWFDVGWQPDWLCITLANDRFYCSYREEDDARAFVKLYDPVTGQWQYKTSKMKALLRYGLSAVMGGKLHTIDWAAGRVRVADVSGVGWIYLRGLSLREFRWESILMANPRMAGVGSKLYVVRRGLEILVVELDGECQQGCLSYQDMQVGPYDNEEVVSCQVLAA</sequence>
<gene>
    <name evidence="1" type="ORF">O6H91_01G163100</name>
</gene>
<evidence type="ECO:0000313" key="2">
    <source>
        <dbReference type="Proteomes" id="UP001162992"/>
    </source>
</evidence>
<proteinExistence type="predicted"/>
<comment type="caution">
    <text evidence="1">The sequence shown here is derived from an EMBL/GenBank/DDBJ whole genome shotgun (WGS) entry which is preliminary data.</text>
</comment>